<dbReference type="EMBL" id="SSHJ02000009">
    <property type="protein sequence ID" value="MFN0257599.1"/>
    <property type="molecule type" value="Genomic_DNA"/>
</dbReference>
<proteinExistence type="predicted"/>
<dbReference type="Pfam" id="PF03729">
    <property type="entry name" value="DUF308"/>
    <property type="match status" value="2"/>
</dbReference>
<evidence type="ECO:0000256" key="1">
    <source>
        <dbReference type="SAM" id="Phobius"/>
    </source>
</evidence>
<feature type="transmembrane region" description="Helical" evidence="1">
    <location>
        <begin position="95"/>
        <end position="111"/>
    </location>
</feature>
<dbReference type="InterPro" id="IPR052712">
    <property type="entry name" value="Acid_resist_chaperone_HdeD"/>
</dbReference>
<sequence length="196" mass="22498">MKRIYFSLISYDREYWWMIRTVGILFVLLGTWIILSKQQSYYLMGLLLAVGMQASGILEILFSFLNRKSIAEWYLIFMGGLIDLLLGAYLLNYPLISMVVMPMLIGIWMLFRAFMTMDSHIALSVMGIKNWIMVIVVSILLILPSMIILINPFFGMINVVVYTGAAFIVSGIFRIIFSQQLRSAHGKSRTKTTKNQ</sequence>
<dbReference type="RefSeq" id="WP_138724665.1">
    <property type="nucleotide sequence ID" value="NZ_SSHJ02000009.1"/>
</dbReference>
<dbReference type="InterPro" id="IPR005325">
    <property type="entry name" value="DUF308_memb"/>
</dbReference>
<feature type="transmembrane region" description="Helical" evidence="1">
    <location>
        <begin position="71"/>
        <end position="89"/>
    </location>
</feature>
<accession>A0ABW9JBW2</accession>
<gene>
    <name evidence="2" type="ORF">E6A44_018590</name>
</gene>
<protein>
    <submittedName>
        <fullName evidence="2">HdeD family acid-resistance protein</fullName>
    </submittedName>
</protein>
<dbReference type="Proteomes" id="UP001517247">
    <property type="component" value="Unassembled WGS sequence"/>
</dbReference>
<comment type="caution">
    <text evidence="2">The sequence shown here is derived from an EMBL/GenBank/DDBJ whole genome shotgun (WGS) entry which is preliminary data.</text>
</comment>
<keyword evidence="1" id="KW-1133">Transmembrane helix</keyword>
<feature type="transmembrane region" description="Helical" evidence="1">
    <location>
        <begin position="15"/>
        <end position="35"/>
    </location>
</feature>
<feature type="transmembrane region" description="Helical" evidence="1">
    <location>
        <begin position="41"/>
        <end position="64"/>
    </location>
</feature>
<keyword evidence="1" id="KW-0812">Transmembrane</keyword>
<dbReference type="PANTHER" id="PTHR34989">
    <property type="entry name" value="PROTEIN HDED"/>
    <property type="match status" value="1"/>
</dbReference>
<dbReference type="PANTHER" id="PTHR34989:SF1">
    <property type="entry name" value="PROTEIN HDED"/>
    <property type="match status" value="1"/>
</dbReference>
<feature type="transmembrane region" description="Helical" evidence="1">
    <location>
        <begin position="131"/>
        <end position="150"/>
    </location>
</feature>
<feature type="transmembrane region" description="Helical" evidence="1">
    <location>
        <begin position="156"/>
        <end position="177"/>
    </location>
</feature>
<keyword evidence="3" id="KW-1185">Reference proteome</keyword>
<organism evidence="2 3">
    <name type="scientific">Pedobacter ureilyticus</name>
    <dbReference type="NCBI Taxonomy" id="1393051"/>
    <lineage>
        <taxon>Bacteria</taxon>
        <taxon>Pseudomonadati</taxon>
        <taxon>Bacteroidota</taxon>
        <taxon>Sphingobacteriia</taxon>
        <taxon>Sphingobacteriales</taxon>
        <taxon>Sphingobacteriaceae</taxon>
        <taxon>Pedobacter</taxon>
    </lineage>
</organism>
<evidence type="ECO:0000313" key="3">
    <source>
        <dbReference type="Proteomes" id="UP001517247"/>
    </source>
</evidence>
<name>A0ABW9JBW2_9SPHI</name>
<evidence type="ECO:0000313" key="2">
    <source>
        <dbReference type="EMBL" id="MFN0257599.1"/>
    </source>
</evidence>
<reference evidence="2 3" key="1">
    <citation type="submission" date="2024-12" db="EMBL/GenBank/DDBJ databases">
        <authorList>
            <person name="Hu S."/>
        </authorList>
    </citation>
    <scope>NUCLEOTIDE SEQUENCE [LARGE SCALE GENOMIC DNA]</scope>
    <source>
        <strain evidence="2 3">THG-T11</strain>
    </source>
</reference>
<keyword evidence="1" id="KW-0472">Membrane</keyword>